<dbReference type="PROSITE" id="PS51257">
    <property type="entry name" value="PROKAR_LIPOPROTEIN"/>
    <property type="match status" value="1"/>
</dbReference>
<dbReference type="Gene3D" id="3.40.50.1110">
    <property type="entry name" value="SGNH hydrolase"/>
    <property type="match status" value="2"/>
</dbReference>
<dbReference type="RefSeq" id="WP_106134015.1">
    <property type="nucleotide sequence ID" value="NZ_PVTR01000007.1"/>
</dbReference>
<comment type="caution">
    <text evidence="4">The sequence shown here is derived from an EMBL/GenBank/DDBJ whole genome shotgun (WGS) entry which is preliminary data.</text>
</comment>
<dbReference type="Pfam" id="PF03629">
    <property type="entry name" value="SASA"/>
    <property type="match status" value="1"/>
</dbReference>
<feature type="signal peptide" evidence="2">
    <location>
        <begin position="1"/>
        <end position="19"/>
    </location>
</feature>
<gene>
    <name evidence="4" type="ORF">CLW00_10754</name>
</gene>
<evidence type="ECO:0000313" key="5">
    <source>
        <dbReference type="Proteomes" id="UP000238157"/>
    </source>
</evidence>
<dbReference type="SUPFAM" id="SSF49785">
    <property type="entry name" value="Galactose-binding domain-like"/>
    <property type="match status" value="1"/>
</dbReference>
<feature type="chain" id="PRO_5015716607" evidence="2">
    <location>
        <begin position="20"/>
        <end position="641"/>
    </location>
</feature>
<name>A0A2T0WJW1_9BACT</name>
<dbReference type="AlphaFoldDB" id="A0A2T0WJW1"/>
<dbReference type="OrthoDB" id="9816001at2"/>
<dbReference type="InterPro" id="IPR039329">
    <property type="entry name" value="SIAE"/>
</dbReference>
<keyword evidence="5" id="KW-1185">Reference proteome</keyword>
<accession>A0A2T0WJW1</accession>
<proteinExistence type="predicted"/>
<dbReference type="Proteomes" id="UP000238157">
    <property type="component" value="Unassembled WGS sequence"/>
</dbReference>
<keyword evidence="1" id="KW-0378">Hydrolase</keyword>
<keyword evidence="2" id="KW-0732">Signal</keyword>
<dbReference type="InterPro" id="IPR005181">
    <property type="entry name" value="SASA"/>
</dbReference>
<dbReference type="SUPFAM" id="SSF52266">
    <property type="entry name" value="SGNH hydrolase"/>
    <property type="match status" value="1"/>
</dbReference>
<protein>
    <submittedName>
        <fullName evidence="4">Sialate O-acetylesterase</fullName>
    </submittedName>
</protein>
<evidence type="ECO:0000256" key="2">
    <source>
        <dbReference type="SAM" id="SignalP"/>
    </source>
</evidence>
<dbReference type="InterPro" id="IPR036514">
    <property type="entry name" value="SGNH_hydro_sf"/>
</dbReference>
<dbReference type="GO" id="GO:0005975">
    <property type="term" value="P:carbohydrate metabolic process"/>
    <property type="evidence" value="ECO:0007669"/>
    <property type="project" value="TreeGrafter"/>
</dbReference>
<dbReference type="EMBL" id="PVTR01000007">
    <property type="protein sequence ID" value="PRY86986.1"/>
    <property type="molecule type" value="Genomic_DNA"/>
</dbReference>
<sequence length="641" mass="72997">MNINFTRILLSLLVLLACACSNEERLSEVELPKFFSDHMVLQRGEPIRVWGKGEPDRTVLVSFNTIEKQTKVDENGHWIVEFDPMPASGPFELEVNNLIIRDVQVGEVWLAGGQSNMEWVMSAGVEKLEEEIADADYPLIRFFKIPHDYDATKKFNVRGGEWRQANADHILNFSAIAWFFAKRNHLEKGVPVGIIESNWGGTPAEGWTDAEALLQLDFYQSKAGDILNRNDYWTQEVVDNKLRELERNELAPAARNGEIQGVVNLKYDDSEWRTITLPEANPLEDVVWLRKKVNLTDTQGVRIHFGDIQQMAHIYVNGGRLYVKDYSESVRDFSIPPSMLNKGENLIALRVINTWDNKVIVGTKGDFYLNTSSGKISLEGDWKYNNRVEDPLPNVEKYNWLPGMMYNAMIHPLINYPIKGVIWYQGESNTQDHEQYEALFSTMISDWRSKWGIGDFPFLYVQLANFMEQKEVQPESHWAYLREAQSNVRKLPNTGMAVTIDIGEAGDIHPKNKRDVGHRLYKVAQKVAYNEETTDKGPTLLRARVANGMFVLTFADLDDGFTMTEGTEVKGFIIAGEDGKFYKGNAILSGANEIQVSHPQVSDPVEVRYAWADNPEVNLYNSAGLPAEPFRYKVTDIDDVR</sequence>
<evidence type="ECO:0000256" key="1">
    <source>
        <dbReference type="ARBA" id="ARBA00022801"/>
    </source>
</evidence>
<dbReference type="InterPro" id="IPR008979">
    <property type="entry name" value="Galactose-bd-like_sf"/>
</dbReference>
<evidence type="ECO:0000313" key="4">
    <source>
        <dbReference type="EMBL" id="PRY86986.1"/>
    </source>
</evidence>
<dbReference type="PANTHER" id="PTHR22901">
    <property type="entry name" value="SIALATE O-ACETYLESTERASE"/>
    <property type="match status" value="1"/>
</dbReference>
<feature type="domain" description="Sialate O-acetylesterase" evidence="3">
    <location>
        <begin position="400"/>
        <end position="520"/>
    </location>
</feature>
<dbReference type="PANTHER" id="PTHR22901:SF0">
    <property type="entry name" value="SIALATE O-ACETYLESTERASE"/>
    <property type="match status" value="1"/>
</dbReference>
<evidence type="ECO:0000259" key="3">
    <source>
        <dbReference type="Pfam" id="PF03629"/>
    </source>
</evidence>
<dbReference type="GO" id="GO:0001681">
    <property type="term" value="F:sialate O-acetylesterase activity"/>
    <property type="evidence" value="ECO:0007669"/>
    <property type="project" value="InterPro"/>
</dbReference>
<reference evidence="4 5" key="1">
    <citation type="submission" date="2018-03" db="EMBL/GenBank/DDBJ databases">
        <title>Genomic Encyclopedia of Archaeal and Bacterial Type Strains, Phase II (KMG-II): from individual species to whole genera.</title>
        <authorList>
            <person name="Goeker M."/>
        </authorList>
    </citation>
    <scope>NUCLEOTIDE SEQUENCE [LARGE SCALE GENOMIC DNA]</scope>
    <source>
        <strain evidence="4 5">DSM 27929</strain>
    </source>
</reference>
<organism evidence="4 5">
    <name type="scientific">Mongoliibacter ruber</name>
    <dbReference type="NCBI Taxonomy" id="1750599"/>
    <lineage>
        <taxon>Bacteria</taxon>
        <taxon>Pseudomonadati</taxon>
        <taxon>Bacteroidota</taxon>
        <taxon>Cytophagia</taxon>
        <taxon>Cytophagales</taxon>
        <taxon>Cyclobacteriaceae</taxon>
        <taxon>Mongoliibacter</taxon>
    </lineage>
</organism>